<organism evidence="1 2">
    <name type="scientific">Dendrobium thyrsiflorum</name>
    <name type="common">Pinecone-like raceme dendrobium</name>
    <name type="synonym">Orchid</name>
    <dbReference type="NCBI Taxonomy" id="117978"/>
    <lineage>
        <taxon>Eukaryota</taxon>
        <taxon>Viridiplantae</taxon>
        <taxon>Streptophyta</taxon>
        <taxon>Embryophyta</taxon>
        <taxon>Tracheophyta</taxon>
        <taxon>Spermatophyta</taxon>
        <taxon>Magnoliopsida</taxon>
        <taxon>Liliopsida</taxon>
        <taxon>Asparagales</taxon>
        <taxon>Orchidaceae</taxon>
        <taxon>Epidendroideae</taxon>
        <taxon>Malaxideae</taxon>
        <taxon>Dendrobiinae</taxon>
        <taxon>Dendrobium</taxon>
    </lineage>
</organism>
<proteinExistence type="predicted"/>
<evidence type="ECO:0000313" key="2">
    <source>
        <dbReference type="Proteomes" id="UP001552299"/>
    </source>
</evidence>
<accession>A0ABD0VQ25</accession>
<gene>
    <name evidence="1" type="ORF">M5K25_003138</name>
</gene>
<comment type="caution">
    <text evidence="1">The sequence shown here is derived from an EMBL/GenBank/DDBJ whole genome shotgun (WGS) entry which is preliminary data.</text>
</comment>
<dbReference type="Proteomes" id="UP001552299">
    <property type="component" value="Unassembled WGS sequence"/>
</dbReference>
<protein>
    <submittedName>
        <fullName evidence="1">Uncharacterized protein</fullName>
    </submittedName>
</protein>
<dbReference type="EMBL" id="JANQDX010000003">
    <property type="protein sequence ID" value="KAL0926885.1"/>
    <property type="molecule type" value="Genomic_DNA"/>
</dbReference>
<reference evidence="1 2" key="1">
    <citation type="journal article" date="2024" name="Plant Biotechnol. J.">
        <title>Dendrobium thyrsiflorum genome and its molecular insights into genes involved in important horticultural traits.</title>
        <authorList>
            <person name="Chen B."/>
            <person name="Wang J.Y."/>
            <person name="Zheng P.J."/>
            <person name="Li K.L."/>
            <person name="Liang Y.M."/>
            <person name="Chen X.F."/>
            <person name="Zhang C."/>
            <person name="Zhao X."/>
            <person name="He X."/>
            <person name="Zhang G.Q."/>
            <person name="Liu Z.J."/>
            <person name="Xu Q."/>
        </authorList>
    </citation>
    <scope>NUCLEOTIDE SEQUENCE [LARGE SCALE GENOMIC DNA]</scope>
    <source>
        <strain evidence="1">GZMU011</strain>
    </source>
</reference>
<name>A0ABD0VQ25_DENTH</name>
<dbReference type="AlphaFoldDB" id="A0ABD0VQ25"/>
<keyword evidence="2" id="KW-1185">Reference proteome</keyword>
<sequence>MNDLIELFDLAKFRLEKEYTQFSEHLPLTNLSFLEMVSSGIPGLTKSGVQKFCTMKILLPMGPPDAISADHEDFDFSDLC</sequence>
<evidence type="ECO:0000313" key="1">
    <source>
        <dbReference type="EMBL" id="KAL0926885.1"/>
    </source>
</evidence>